<proteinExistence type="predicted"/>
<organism evidence="1 2">
    <name type="scientific">Photobacterium sanctipauli</name>
    <dbReference type="NCBI Taxonomy" id="1342794"/>
    <lineage>
        <taxon>Bacteria</taxon>
        <taxon>Pseudomonadati</taxon>
        <taxon>Pseudomonadota</taxon>
        <taxon>Gammaproteobacteria</taxon>
        <taxon>Vibrionales</taxon>
        <taxon>Vibrionaceae</taxon>
        <taxon>Photobacterium</taxon>
    </lineage>
</organism>
<sequence length="190" mass="21905">MSQSQLQLDVCTLALLHLEFKKLDKPLSLAERNNLLIQFLKPKIKANHYRAIKKSTKKWVMMGRQPGADLESVLEQEQERLQAVCSTDMYRFVDLIGEIEQLLRTKVQYSVAREIDLNARYGKVLVTVVDEDLTASFDDDGLMIKSTQILFIGNSEHKEIFSAAIEKDNNFQSVVAYEDDNHLRVELFRL</sequence>
<gene>
    <name evidence="1" type="ORF">C9I98_08075</name>
</gene>
<name>A0A2T3NWZ0_9GAMM</name>
<evidence type="ECO:0000313" key="1">
    <source>
        <dbReference type="EMBL" id="PSW20785.1"/>
    </source>
</evidence>
<dbReference type="Pfam" id="PF11140">
    <property type="entry name" value="DUF2913"/>
    <property type="match status" value="1"/>
</dbReference>
<protein>
    <submittedName>
        <fullName evidence="1">DUF2913 domain-containing protein</fullName>
    </submittedName>
</protein>
<accession>A0A2T3NWZ0</accession>
<dbReference type="RefSeq" id="WP_036815846.1">
    <property type="nucleotide sequence ID" value="NZ_JGVO01000003.1"/>
</dbReference>
<reference evidence="1 2" key="1">
    <citation type="submission" date="2018-01" db="EMBL/GenBank/DDBJ databases">
        <title>Whole genome sequencing of Histamine producing bacteria.</title>
        <authorList>
            <person name="Butler K."/>
        </authorList>
    </citation>
    <scope>NUCLEOTIDE SEQUENCE [LARGE SCALE GENOMIC DNA]</scope>
    <source>
        <strain evidence="1 2">DSM 100436</strain>
    </source>
</reference>
<dbReference type="Proteomes" id="UP000241771">
    <property type="component" value="Unassembled WGS sequence"/>
</dbReference>
<comment type="caution">
    <text evidence="1">The sequence shown here is derived from an EMBL/GenBank/DDBJ whole genome shotgun (WGS) entry which is preliminary data.</text>
</comment>
<evidence type="ECO:0000313" key="2">
    <source>
        <dbReference type="Proteomes" id="UP000241771"/>
    </source>
</evidence>
<keyword evidence="2" id="KW-1185">Reference proteome</keyword>
<dbReference type="InterPro" id="IPR021316">
    <property type="entry name" value="DUF2913"/>
</dbReference>
<dbReference type="EMBL" id="PYMA01000003">
    <property type="protein sequence ID" value="PSW20785.1"/>
    <property type="molecule type" value="Genomic_DNA"/>
</dbReference>
<dbReference type="AlphaFoldDB" id="A0A2T3NWZ0"/>
<dbReference type="OrthoDB" id="5875099at2"/>